<feature type="compositionally biased region" description="Basic and acidic residues" evidence="4">
    <location>
        <begin position="89"/>
        <end position="101"/>
    </location>
</feature>
<feature type="compositionally biased region" description="Low complexity" evidence="4">
    <location>
        <begin position="52"/>
        <end position="65"/>
    </location>
</feature>
<gene>
    <name evidence="5" type="ORF">EYS09_04750</name>
</gene>
<accession>A0A4Q9I1G4</accession>
<evidence type="ECO:0000256" key="4">
    <source>
        <dbReference type="SAM" id="MobiDB-lite"/>
    </source>
</evidence>
<protein>
    <submittedName>
        <fullName evidence="5">Uncharacterized protein</fullName>
    </submittedName>
</protein>
<proteinExistence type="inferred from homology"/>
<comment type="cofactor">
    <cofactor evidence="1 3">
        <name>pyridoxal 5'-phosphate</name>
        <dbReference type="ChEBI" id="CHEBI:597326"/>
    </cofactor>
</comment>
<dbReference type="Gene3D" id="3.90.1150.10">
    <property type="entry name" value="Aspartate Aminotransferase, domain 1"/>
    <property type="match status" value="1"/>
</dbReference>
<name>A0A4Q9I1G4_STRKA</name>
<dbReference type="InterPro" id="IPR015424">
    <property type="entry name" value="PyrdxlP-dep_Trfase"/>
</dbReference>
<comment type="caution">
    <text evidence="5">The sequence shown here is derived from an EMBL/GenBank/DDBJ whole genome shotgun (WGS) entry which is preliminary data.</text>
</comment>
<dbReference type="InterPro" id="IPR015422">
    <property type="entry name" value="PyrdxlP-dep_Trfase_small"/>
</dbReference>
<sequence length="128" mass="13368">MPRTSDECTGRRPAALGPGGPRAHHPAPATGRQQITHAQLRGGGMLSAALDAAAARTATTGNRLAPFAITPGRGGVEPLISRPVATTHHGLDPAERTERGIADGVIRCRPASKHRRPDRRPFPGPDAD</sequence>
<feature type="region of interest" description="Disordered" evidence="4">
    <location>
        <begin position="1"/>
        <end position="34"/>
    </location>
</feature>
<dbReference type="Proteomes" id="UP000292452">
    <property type="component" value="Unassembled WGS sequence"/>
</dbReference>
<dbReference type="InterPro" id="IPR000277">
    <property type="entry name" value="Cys/Met-Metab_PyrdxlP-dep_enz"/>
</dbReference>
<feature type="region of interest" description="Disordered" evidence="4">
    <location>
        <begin position="52"/>
        <end position="128"/>
    </location>
</feature>
<dbReference type="SUPFAM" id="SSF53383">
    <property type="entry name" value="PLP-dependent transferases"/>
    <property type="match status" value="1"/>
</dbReference>
<keyword evidence="2 3" id="KW-0663">Pyridoxal phosphate</keyword>
<organism evidence="5 6">
    <name type="scientific">Streptomyces kasugaensis</name>
    <dbReference type="NCBI Taxonomy" id="1946"/>
    <lineage>
        <taxon>Bacteria</taxon>
        <taxon>Bacillati</taxon>
        <taxon>Actinomycetota</taxon>
        <taxon>Actinomycetes</taxon>
        <taxon>Kitasatosporales</taxon>
        <taxon>Streptomycetaceae</taxon>
        <taxon>Streptomyces</taxon>
    </lineage>
</organism>
<reference evidence="5 6" key="1">
    <citation type="submission" date="2019-02" db="EMBL/GenBank/DDBJ databases">
        <title>Draft Genome Sequence of Streptomyces sp. AM-2504, identified by 16S rRNA comparative analysis as a Streptomyces Kasugaensis strain.</title>
        <authorList>
            <person name="Napolioni V."/>
            <person name="Giuliodori A.M."/>
            <person name="Spurio R."/>
            <person name="Fabbretti A."/>
        </authorList>
    </citation>
    <scope>NUCLEOTIDE SEQUENCE [LARGE SCALE GENOMIC DNA]</scope>
    <source>
        <strain evidence="5 6">AM-2504</strain>
    </source>
</reference>
<evidence type="ECO:0000313" key="6">
    <source>
        <dbReference type="Proteomes" id="UP000292452"/>
    </source>
</evidence>
<comment type="similarity">
    <text evidence="3">Belongs to the trans-sulfuration enzymes family.</text>
</comment>
<evidence type="ECO:0000256" key="3">
    <source>
        <dbReference type="RuleBase" id="RU362118"/>
    </source>
</evidence>
<evidence type="ECO:0000256" key="2">
    <source>
        <dbReference type="ARBA" id="ARBA00022898"/>
    </source>
</evidence>
<evidence type="ECO:0000313" key="5">
    <source>
        <dbReference type="EMBL" id="TBO60749.1"/>
    </source>
</evidence>
<evidence type="ECO:0000256" key="1">
    <source>
        <dbReference type="ARBA" id="ARBA00001933"/>
    </source>
</evidence>
<dbReference type="Pfam" id="PF01053">
    <property type="entry name" value="Cys_Met_Meta_PP"/>
    <property type="match status" value="1"/>
</dbReference>
<dbReference type="GO" id="GO:0019346">
    <property type="term" value="P:transsulfuration"/>
    <property type="evidence" value="ECO:0007669"/>
    <property type="project" value="InterPro"/>
</dbReference>
<dbReference type="RefSeq" id="WP_131122301.1">
    <property type="nucleotide sequence ID" value="NZ_SIXH01000026.1"/>
</dbReference>
<feature type="compositionally biased region" description="Basic and acidic residues" evidence="4">
    <location>
        <begin position="1"/>
        <end position="10"/>
    </location>
</feature>
<dbReference type="EMBL" id="SIXH01000026">
    <property type="protein sequence ID" value="TBO60749.1"/>
    <property type="molecule type" value="Genomic_DNA"/>
</dbReference>
<keyword evidence="6" id="KW-1185">Reference proteome</keyword>
<dbReference type="GO" id="GO:0030170">
    <property type="term" value="F:pyridoxal phosphate binding"/>
    <property type="evidence" value="ECO:0007669"/>
    <property type="project" value="InterPro"/>
</dbReference>
<dbReference type="AlphaFoldDB" id="A0A4Q9I1G4"/>